<feature type="transmembrane region" description="Helical" evidence="6">
    <location>
        <begin position="539"/>
        <end position="559"/>
    </location>
</feature>
<dbReference type="PANTHER" id="PTHR43243">
    <property type="entry name" value="INNER MEMBRANE TRANSPORTER YGJI-RELATED"/>
    <property type="match status" value="1"/>
</dbReference>
<evidence type="ECO:0000256" key="6">
    <source>
        <dbReference type="SAM" id="Phobius"/>
    </source>
</evidence>
<dbReference type="GO" id="GO:0000064">
    <property type="term" value="F:L-ornithine transmembrane transporter activity"/>
    <property type="evidence" value="ECO:0007669"/>
    <property type="project" value="TreeGrafter"/>
</dbReference>
<evidence type="ECO:0000313" key="8">
    <source>
        <dbReference type="EnsemblMetazoa" id="XP_038075867.1"/>
    </source>
</evidence>
<feature type="transmembrane region" description="Helical" evidence="6">
    <location>
        <begin position="66"/>
        <end position="85"/>
    </location>
</feature>
<name>A0A914BK87_PATMI</name>
<dbReference type="GO" id="GO:0005886">
    <property type="term" value="C:plasma membrane"/>
    <property type="evidence" value="ECO:0007669"/>
    <property type="project" value="TreeGrafter"/>
</dbReference>
<feature type="transmembrane region" description="Helical" evidence="6">
    <location>
        <begin position="360"/>
        <end position="381"/>
    </location>
</feature>
<evidence type="ECO:0000256" key="4">
    <source>
        <dbReference type="ARBA" id="ARBA00023136"/>
    </source>
</evidence>
<protein>
    <recommendedName>
        <fullName evidence="7">Cationic amino acid transporter C-terminal domain-containing protein</fullName>
    </recommendedName>
</protein>
<accession>A0A914BK87</accession>
<feature type="transmembrane region" description="Helical" evidence="6">
    <location>
        <begin position="264"/>
        <end position="290"/>
    </location>
</feature>
<evidence type="ECO:0000256" key="3">
    <source>
        <dbReference type="ARBA" id="ARBA00022989"/>
    </source>
</evidence>
<feature type="transmembrane region" description="Helical" evidence="6">
    <location>
        <begin position="387"/>
        <end position="406"/>
    </location>
</feature>
<feature type="compositionally biased region" description="Basic and acidic residues" evidence="5">
    <location>
        <begin position="638"/>
        <end position="658"/>
    </location>
</feature>
<evidence type="ECO:0000256" key="2">
    <source>
        <dbReference type="ARBA" id="ARBA00022692"/>
    </source>
</evidence>
<feature type="region of interest" description="Disordered" evidence="5">
    <location>
        <begin position="454"/>
        <end position="498"/>
    </location>
</feature>
<feature type="domain" description="Cationic amino acid transporter C-terminal" evidence="7">
    <location>
        <begin position="571"/>
        <end position="621"/>
    </location>
</feature>
<feature type="transmembrane region" description="Helical" evidence="6">
    <location>
        <begin position="571"/>
        <end position="592"/>
    </location>
</feature>
<evidence type="ECO:0000256" key="1">
    <source>
        <dbReference type="ARBA" id="ARBA00004141"/>
    </source>
</evidence>
<dbReference type="EnsemblMetazoa" id="XM_038219939.1">
    <property type="protein sequence ID" value="XP_038075867.1"/>
    <property type="gene ID" value="LOC119743518"/>
</dbReference>
<evidence type="ECO:0000259" key="7">
    <source>
        <dbReference type="Pfam" id="PF13906"/>
    </source>
</evidence>
<dbReference type="InterPro" id="IPR002293">
    <property type="entry name" value="AA/rel_permease1"/>
</dbReference>
<feature type="transmembrane region" description="Helical" evidence="6">
    <location>
        <begin position="598"/>
        <end position="618"/>
    </location>
</feature>
<reference evidence="8" key="1">
    <citation type="submission" date="2022-11" db="UniProtKB">
        <authorList>
            <consortium name="EnsemblMetazoa"/>
        </authorList>
    </citation>
    <scope>IDENTIFICATION</scope>
</reference>
<dbReference type="OMA" id="WQLTMIS"/>
<dbReference type="GO" id="GO:0015189">
    <property type="term" value="F:L-lysine transmembrane transporter activity"/>
    <property type="evidence" value="ECO:0007669"/>
    <property type="project" value="TreeGrafter"/>
</dbReference>
<dbReference type="InterPro" id="IPR029485">
    <property type="entry name" value="CAT_C"/>
</dbReference>
<feature type="transmembrane region" description="Helical" evidence="6">
    <location>
        <begin position="97"/>
        <end position="118"/>
    </location>
</feature>
<organism evidence="8 9">
    <name type="scientific">Patiria miniata</name>
    <name type="common">Bat star</name>
    <name type="synonym">Asterina miniata</name>
    <dbReference type="NCBI Taxonomy" id="46514"/>
    <lineage>
        <taxon>Eukaryota</taxon>
        <taxon>Metazoa</taxon>
        <taxon>Echinodermata</taxon>
        <taxon>Eleutherozoa</taxon>
        <taxon>Asterozoa</taxon>
        <taxon>Asteroidea</taxon>
        <taxon>Valvatacea</taxon>
        <taxon>Valvatida</taxon>
        <taxon>Asterinidae</taxon>
        <taxon>Patiria</taxon>
    </lineage>
</organism>
<dbReference type="Pfam" id="PF13520">
    <property type="entry name" value="AA_permease_2"/>
    <property type="match status" value="1"/>
</dbReference>
<feature type="transmembrane region" description="Helical" evidence="6">
    <location>
        <begin position="31"/>
        <end position="54"/>
    </location>
</feature>
<feature type="transmembrane region" description="Helical" evidence="6">
    <location>
        <begin position="166"/>
        <end position="183"/>
    </location>
</feature>
<keyword evidence="4 6" id="KW-0472">Membrane</keyword>
<dbReference type="AlphaFoldDB" id="A0A914BK87"/>
<dbReference type="Gene3D" id="1.20.1740.10">
    <property type="entry name" value="Amino acid/polyamine transporter I"/>
    <property type="match status" value="2"/>
</dbReference>
<keyword evidence="3 6" id="KW-1133">Transmembrane helix</keyword>
<dbReference type="Proteomes" id="UP000887568">
    <property type="component" value="Unplaced"/>
</dbReference>
<evidence type="ECO:0000256" key="5">
    <source>
        <dbReference type="SAM" id="MobiDB-lite"/>
    </source>
</evidence>
<feature type="transmembrane region" description="Helical" evidence="6">
    <location>
        <begin position="505"/>
        <end position="527"/>
    </location>
</feature>
<comment type="subcellular location">
    <subcellularLocation>
        <location evidence="1">Membrane</location>
        <topology evidence="1">Multi-pass membrane protein</topology>
    </subcellularLocation>
</comment>
<dbReference type="Pfam" id="PF13906">
    <property type="entry name" value="AA_permease_C"/>
    <property type="match status" value="1"/>
</dbReference>
<keyword evidence="9" id="KW-1185">Reference proteome</keyword>
<feature type="transmembrane region" description="Helical" evidence="6">
    <location>
        <begin position="223"/>
        <end position="243"/>
    </location>
</feature>
<dbReference type="GO" id="GO:0097638">
    <property type="term" value="P:L-arginine import across plasma membrane"/>
    <property type="evidence" value="ECO:0007669"/>
    <property type="project" value="TreeGrafter"/>
</dbReference>
<sequence>MRQPVKSLLRSLARTKTLDHESLVTTELSRCLGVADLTAIGVGGTLGAGIYVLAGEVAREEAGPAIVLSFLIAAVVSMLSGLCYAEFGARVPKAGSAYIYSYVTVGEFLAFVIGWSMIMDNIIAAATVGKAWSQYLDSIVNGTISTSIKANVGSFDSPWFGDYPDILAFALLIVLTFIVAVGAKMSTVVMMGLTGVNLLVIVFVIVAGAFYVEGENWTSNKGFFPYGASGVFAGAATCFYAYVGFDAIATSGEEAKNPSRAIPIAITLTLLICMVCYISVSAILTLMVPYDLLSPFAPLAEVFQQRGMPAGRYIVAIGSLLGLSSAMLGSIFPLPRIIYAMAKDGLLFRFLSRVNARTDVPVIAAVVSGIVTAIMALIFNLEQLVEMMSIGTLLSYSLVAASVLLLRYHPKTVGLSKDEVKEIAKLSKEGAPEESISLVEKSAGKYIKYTDAAAPDEATDTPDDPASSKPEEPSSRGGYGVLQNETTDPTEGEKKKARAPPTAKTYMIVVIAFTILVVIFCSLSALLAFGMDSISRIEWWSITLLCLFLAAIVCLTVVIETQPQNRMELYFKTPFVPFLPLVALLCNTYLMLKLSGATWARLIIWLVVGLSIYFAYGIRHSVENQKRKEDAPSTTMSEDPHTEGAVDESKEDEPTKEQ</sequence>
<evidence type="ECO:0000313" key="9">
    <source>
        <dbReference type="Proteomes" id="UP000887568"/>
    </source>
</evidence>
<keyword evidence="2 6" id="KW-0812">Transmembrane</keyword>
<dbReference type="GO" id="GO:0061459">
    <property type="term" value="F:L-arginine transmembrane transporter activity"/>
    <property type="evidence" value="ECO:0007669"/>
    <property type="project" value="TreeGrafter"/>
</dbReference>
<feature type="transmembrane region" description="Helical" evidence="6">
    <location>
        <begin position="190"/>
        <end position="211"/>
    </location>
</feature>
<proteinExistence type="predicted"/>
<dbReference type="OrthoDB" id="3900342at2759"/>
<dbReference type="RefSeq" id="XP_038075867.1">
    <property type="nucleotide sequence ID" value="XM_038219939.1"/>
</dbReference>
<dbReference type="FunFam" id="1.20.1740.10:FF:000010">
    <property type="entry name" value="probable cationic amino acid transporter"/>
    <property type="match status" value="1"/>
</dbReference>
<feature type="transmembrane region" description="Helical" evidence="6">
    <location>
        <begin position="310"/>
        <end position="339"/>
    </location>
</feature>
<dbReference type="GeneID" id="119743518"/>
<dbReference type="PANTHER" id="PTHR43243:SF105">
    <property type="entry name" value="CATIONIC AMINO ACID TRANSPORTER C-TERMINAL DOMAIN-CONTAINING PROTEIN"/>
    <property type="match status" value="1"/>
</dbReference>
<feature type="region of interest" description="Disordered" evidence="5">
    <location>
        <begin position="624"/>
        <end position="658"/>
    </location>
</feature>